<dbReference type="PROSITE" id="PS50878">
    <property type="entry name" value="RT_POL"/>
    <property type="match status" value="1"/>
</dbReference>
<feature type="domain" description="Reverse transcriptase" evidence="1">
    <location>
        <begin position="132"/>
        <end position="402"/>
    </location>
</feature>
<proteinExistence type="predicted"/>
<reference evidence="3" key="1">
    <citation type="journal article" date="2019" name="Plant Biotechnol. J.">
        <title>Genome sequencing of the Australian wild diploid species Gossypium australe highlights disease resistance and delayed gland morphogenesis.</title>
        <authorList>
            <person name="Cai Y."/>
            <person name="Cai X."/>
            <person name="Wang Q."/>
            <person name="Wang P."/>
            <person name="Zhang Y."/>
            <person name="Cai C."/>
            <person name="Xu Y."/>
            <person name="Wang K."/>
            <person name="Zhou Z."/>
            <person name="Wang C."/>
            <person name="Geng S."/>
            <person name="Li B."/>
            <person name="Dong Q."/>
            <person name="Hou Y."/>
            <person name="Wang H."/>
            <person name="Ai P."/>
            <person name="Liu Z."/>
            <person name="Yi F."/>
            <person name="Sun M."/>
            <person name="An G."/>
            <person name="Cheng J."/>
            <person name="Zhang Y."/>
            <person name="Shi Q."/>
            <person name="Xie Y."/>
            <person name="Shi X."/>
            <person name="Chang Y."/>
            <person name="Huang F."/>
            <person name="Chen Y."/>
            <person name="Hong S."/>
            <person name="Mi L."/>
            <person name="Sun Q."/>
            <person name="Zhang L."/>
            <person name="Zhou B."/>
            <person name="Peng R."/>
            <person name="Zhang X."/>
            <person name="Liu F."/>
        </authorList>
    </citation>
    <scope>NUCLEOTIDE SEQUENCE [LARGE SCALE GENOMIC DNA]</scope>
    <source>
        <strain evidence="3">cv. PA1801</strain>
    </source>
</reference>
<dbReference type="AlphaFoldDB" id="A0A5B6W132"/>
<dbReference type="InterPro" id="IPR000477">
    <property type="entry name" value="RT_dom"/>
</dbReference>
<dbReference type="Proteomes" id="UP000325315">
    <property type="component" value="Unassembled WGS sequence"/>
</dbReference>
<evidence type="ECO:0000313" key="3">
    <source>
        <dbReference type="Proteomes" id="UP000325315"/>
    </source>
</evidence>
<keyword evidence="3" id="KW-1185">Reference proteome</keyword>
<dbReference type="EMBL" id="SMMG02000005">
    <property type="protein sequence ID" value="KAA3475053.1"/>
    <property type="molecule type" value="Genomic_DNA"/>
</dbReference>
<organism evidence="2 3">
    <name type="scientific">Gossypium australe</name>
    <dbReference type="NCBI Taxonomy" id="47621"/>
    <lineage>
        <taxon>Eukaryota</taxon>
        <taxon>Viridiplantae</taxon>
        <taxon>Streptophyta</taxon>
        <taxon>Embryophyta</taxon>
        <taxon>Tracheophyta</taxon>
        <taxon>Spermatophyta</taxon>
        <taxon>Magnoliopsida</taxon>
        <taxon>eudicotyledons</taxon>
        <taxon>Gunneridae</taxon>
        <taxon>Pentapetalae</taxon>
        <taxon>rosids</taxon>
        <taxon>malvids</taxon>
        <taxon>Malvales</taxon>
        <taxon>Malvaceae</taxon>
        <taxon>Malvoideae</taxon>
        <taxon>Gossypium</taxon>
    </lineage>
</organism>
<name>A0A5B6W132_9ROSI</name>
<gene>
    <name evidence="2" type="ORF">EPI10_025284</name>
</gene>
<keyword evidence="2" id="KW-0695">RNA-directed DNA polymerase</keyword>
<dbReference type="PANTHER" id="PTHR33116:SF86">
    <property type="entry name" value="REVERSE TRANSCRIPTASE DOMAIN-CONTAINING PROTEIN"/>
    <property type="match status" value="1"/>
</dbReference>
<evidence type="ECO:0000259" key="1">
    <source>
        <dbReference type="PROSITE" id="PS50878"/>
    </source>
</evidence>
<dbReference type="CDD" id="cd01650">
    <property type="entry name" value="RT_nLTR_like"/>
    <property type="match status" value="1"/>
</dbReference>
<dbReference type="SUPFAM" id="SSF56672">
    <property type="entry name" value="DNA/RNA polymerases"/>
    <property type="match status" value="1"/>
</dbReference>
<dbReference type="OrthoDB" id="1937528at2759"/>
<dbReference type="GO" id="GO:0003964">
    <property type="term" value="F:RNA-directed DNA polymerase activity"/>
    <property type="evidence" value="ECO:0007669"/>
    <property type="project" value="UniProtKB-KW"/>
</dbReference>
<sequence length="758" mass="86593">MFWEQRTRQNWLKLGDKNSAFFHRCALARRKVNTISKLVMKEERVIEEESDILDLFKSNGEADSCKVLEGIDRIITQEDNNFLLDPFRKEEIQTVLEGIGPTKAPGADGFPALFFQRYWHIVGQDVTDYCLGILNNVQDFGDFNNTDIVLTPKVPNPTQLVNFRPIRLCSVVYKVVAKAIANRLQKIIDKCIDEVQSAFVPGRLITDNVLLAYEIMHTIKQKRTGKKGVMAVKLDMSKVYDKVERKFLEDVINKMGFACEWVELRKRCFSTVNYAVNINGKRGNLFKPSRGLRQGDPLNPFIFLICSEGLSSLMRTATRQGLVKGAKASRRGPAISHLLFADDCILFGEASTEGAKILKGILKDYENCSGQCVNFSKSTIFFSPNTSEDRKEAVSNLQGVRVAVNPEKYLGLPNMVGRKKRESFQKLLDSISQRIEGWSNRMLSLGCKDFFIKSVLQAIPIFAMSCFLLPIFLCKKMESIFAQFWWQKGRGRKGIHWCQWAHLCRSKNEGGLGFRNMAQFNIAMLAKQGWRLLENPTSLVSRVFKAKYFPIIDFLNSQLGNRNSYVWRSIWAARGILEKGLIWKVGTGTSISIGNDAWVPDLVNSRFLSSFTGSNDSKVVVLINGQNREWNKEMVENTFEAVEAEMILRIPLGKFPHDDILAWRGEPTGVFSVKSSYKLLQRYDPSTYVLQPDYIDFYKKLWCIDLPTKVKINMWKASWNYLPTRVNLHHKKLISNASCPRCGRETETLTHLFKECPI</sequence>
<evidence type="ECO:0000313" key="2">
    <source>
        <dbReference type="EMBL" id="KAA3475053.1"/>
    </source>
</evidence>
<keyword evidence="2" id="KW-0548">Nucleotidyltransferase</keyword>
<protein>
    <submittedName>
        <fullName evidence="2">Reverse transcriptase</fullName>
    </submittedName>
</protein>
<dbReference type="PANTHER" id="PTHR33116">
    <property type="entry name" value="REVERSE TRANSCRIPTASE ZINC-BINDING DOMAIN-CONTAINING PROTEIN-RELATED-RELATED"/>
    <property type="match status" value="1"/>
</dbReference>
<keyword evidence="2" id="KW-0808">Transferase</keyword>
<accession>A0A5B6W132</accession>
<dbReference type="InterPro" id="IPR026960">
    <property type="entry name" value="RVT-Znf"/>
</dbReference>
<dbReference type="InterPro" id="IPR043502">
    <property type="entry name" value="DNA/RNA_pol_sf"/>
</dbReference>
<comment type="caution">
    <text evidence="2">The sequence shown here is derived from an EMBL/GenBank/DDBJ whole genome shotgun (WGS) entry which is preliminary data.</text>
</comment>
<dbReference type="Pfam" id="PF13966">
    <property type="entry name" value="zf-RVT"/>
    <property type="match status" value="1"/>
</dbReference>
<dbReference type="Pfam" id="PF00078">
    <property type="entry name" value="RVT_1"/>
    <property type="match status" value="1"/>
</dbReference>